<dbReference type="EMBL" id="VSSQ01143913">
    <property type="protein sequence ID" value="MPN63871.1"/>
    <property type="molecule type" value="Genomic_DNA"/>
</dbReference>
<dbReference type="PANTHER" id="PTHR43527">
    <property type="entry name" value="4-DIPHOSPHOCYTIDYL-2-C-METHYL-D-ERYTHRITOL KINASE, CHLOROPLASTIC"/>
    <property type="match status" value="1"/>
</dbReference>
<keyword evidence="3" id="KW-0418">Kinase</keyword>
<evidence type="ECO:0000313" key="3">
    <source>
        <dbReference type="EMBL" id="MPN63871.1"/>
    </source>
</evidence>
<dbReference type="GO" id="GO:0050515">
    <property type="term" value="F:4-(cytidine 5'-diphospho)-2-C-methyl-D-erythritol kinase activity"/>
    <property type="evidence" value="ECO:0007669"/>
    <property type="project" value="UniProtKB-EC"/>
</dbReference>
<dbReference type="PANTHER" id="PTHR43527:SF2">
    <property type="entry name" value="4-DIPHOSPHOCYTIDYL-2-C-METHYL-D-ERYTHRITOL KINASE, CHLOROPLASTIC"/>
    <property type="match status" value="1"/>
</dbReference>
<gene>
    <name evidence="3" type="primary">ispE_47</name>
    <name evidence="3" type="ORF">SDC9_211638</name>
</gene>
<protein>
    <submittedName>
        <fullName evidence="3">4-diphosphocytidyl-2-C-methyl-D-erythritol kinase</fullName>
        <ecNumber evidence="3">2.7.1.148</ecNumber>
    </submittedName>
</protein>
<dbReference type="AlphaFoldDB" id="A0A645JJV8"/>
<dbReference type="InterPro" id="IPR013750">
    <property type="entry name" value="GHMP_kinase_C_dom"/>
</dbReference>
<feature type="domain" description="GHMP kinase C-terminal" evidence="2">
    <location>
        <begin position="35"/>
        <end position="105"/>
    </location>
</feature>
<dbReference type="Pfam" id="PF08544">
    <property type="entry name" value="GHMP_kinases_C"/>
    <property type="match status" value="1"/>
</dbReference>
<organism evidence="3">
    <name type="scientific">bioreactor metagenome</name>
    <dbReference type="NCBI Taxonomy" id="1076179"/>
    <lineage>
        <taxon>unclassified sequences</taxon>
        <taxon>metagenomes</taxon>
        <taxon>ecological metagenomes</taxon>
    </lineage>
</organism>
<comment type="caution">
    <text evidence="3">The sequence shown here is derived from an EMBL/GenBank/DDBJ whole genome shotgun (WGS) entry which is preliminary data.</text>
</comment>
<reference evidence="3" key="1">
    <citation type="submission" date="2019-08" db="EMBL/GenBank/DDBJ databases">
        <authorList>
            <person name="Kucharzyk K."/>
            <person name="Murdoch R.W."/>
            <person name="Higgins S."/>
            <person name="Loffler F."/>
        </authorList>
    </citation>
    <scope>NUCLEOTIDE SEQUENCE</scope>
</reference>
<dbReference type="Gene3D" id="3.30.70.890">
    <property type="entry name" value="GHMP kinase, C-terminal domain"/>
    <property type="match status" value="1"/>
</dbReference>
<sequence>MKPKRGVSTKRAFEQLNLLQLTHPDARAVQACLMANDYPGLLSRMGNDLQSSAALFVPEIELLITDLKKFGFDQALMSGSGSTVFGITQDENLVNRAISVFQRRYPFVKKTKIIDI</sequence>
<proteinExistence type="predicted"/>
<dbReference type="InterPro" id="IPR036554">
    <property type="entry name" value="GHMP_kinase_C_sf"/>
</dbReference>
<accession>A0A645JJV8</accession>
<evidence type="ECO:0000256" key="1">
    <source>
        <dbReference type="ARBA" id="ARBA00022741"/>
    </source>
</evidence>
<dbReference type="EC" id="2.7.1.148" evidence="3"/>
<dbReference type="SUPFAM" id="SSF55060">
    <property type="entry name" value="GHMP Kinase, C-terminal domain"/>
    <property type="match status" value="1"/>
</dbReference>
<keyword evidence="3" id="KW-0808">Transferase</keyword>
<keyword evidence="1" id="KW-0547">Nucleotide-binding</keyword>
<name>A0A645JJV8_9ZZZZ</name>
<dbReference type="GO" id="GO:0000166">
    <property type="term" value="F:nucleotide binding"/>
    <property type="evidence" value="ECO:0007669"/>
    <property type="project" value="UniProtKB-KW"/>
</dbReference>
<evidence type="ECO:0000259" key="2">
    <source>
        <dbReference type="Pfam" id="PF08544"/>
    </source>
</evidence>